<evidence type="ECO:0000256" key="4">
    <source>
        <dbReference type="ARBA" id="ARBA00022741"/>
    </source>
</evidence>
<evidence type="ECO:0000313" key="10">
    <source>
        <dbReference type="Proteomes" id="UP000051863"/>
    </source>
</evidence>
<evidence type="ECO:0000256" key="2">
    <source>
        <dbReference type="ARBA" id="ARBA00022679"/>
    </source>
</evidence>
<dbReference type="Pfam" id="PF12804">
    <property type="entry name" value="NTP_transf_3"/>
    <property type="match status" value="1"/>
</dbReference>
<evidence type="ECO:0000256" key="6">
    <source>
        <dbReference type="ARBA" id="ARBA00023134"/>
    </source>
</evidence>
<dbReference type="InterPro" id="IPR013482">
    <property type="entry name" value="Molybde_CF_guanTrfase"/>
</dbReference>
<keyword evidence="5" id="KW-0460">Magnesium</keyword>
<keyword evidence="10" id="KW-1185">Reference proteome</keyword>
<dbReference type="InterPro" id="IPR029044">
    <property type="entry name" value="Nucleotide-diphossugar_trans"/>
</dbReference>
<name>A0A0R0CMN9_9GAMM</name>
<dbReference type="GO" id="GO:0016779">
    <property type="term" value="F:nucleotidyltransferase activity"/>
    <property type="evidence" value="ECO:0007669"/>
    <property type="project" value="UniProtKB-ARBA"/>
</dbReference>
<keyword evidence="7" id="KW-0501">Molybdenum cofactor biosynthesis</keyword>
<protein>
    <submittedName>
        <fullName evidence="9">Molybdopterin-guanine dinucleotide biosynthesis protein MobA</fullName>
    </submittedName>
</protein>
<accession>A0A0R0CMN9</accession>
<evidence type="ECO:0000313" key="9">
    <source>
        <dbReference type="EMBL" id="KRG70816.1"/>
    </source>
</evidence>
<reference evidence="9 10" key="1">
    <citation type="submission" date="2015-05" db="EMBL/GenBank/DDBJ databases">
        <title>Genome sequencing and analysis of members of genus Stenotrophomonas.</title>
        <authorList>
            <person name="Patil P.P."/>
            <person name="Midha S."/>
            <person name="Patil P.B."/>
        </authorList>
    </citation>
    <scope>NUCLEOTIDE SEQUENCE [LARGE SCALE GENOMIC DNA]</scope>
    <source>
        <strain evidence="9 10">DSM 18941</strain>
    </source>
</reference>
<keyword evidence="1" id="KW-0963">Cytoplasm</keyword>
<keyword evidence="4" id="KW-0547">Nucleotide-binding</keyword>
<evidence type="ECO:0000256" key="1">
    <source>
        <dbReference type="ARBA" id="ARBA00022490"/>
    </source>
</evidence>
<comment type="caution">
    <text evidence="9">The sequence shown here is derived from an EMBL/GenBank/DDBJ whole genome shotgun (WGS) entry which is preliminary data.</text>
</comment>
<dbReference type="Proteomes" id="UP000051863">
    <property type="component" value="Unassembled WGS sequence"/>
</dbReference>
<dbReference type="InterPro" id="IPR025877">
    <property type="entry name" value="MobA-like_NTP_Trfase"/>
</dbReference>
<dbReference type="PANTHER" id="PTHR19136">
    <property type="entry name" value="MOLYBDENUM COFACTOR GUANYLYLTRANSFERASE"/>
    <property type="match status" value="1"/>
</dbReference>
<dbReference type="GO" id="GO:0046872">
    <property type="term" value="F:metal ion binding"/>
    <property type="evidence" value="ECO:0007669"/>
    <property type="project" value="UniProtKB-KW"/>
</dbReference>
<gene>
    <name evidence="9" type="ORF">ABB27_04535</name>
</gene>
<dbReference type="RefSeq" id="WP_057627032.1">
    <property type="nucleotide sequence ID" value="NZ_LDJJ01000010.1"/>
</dbReference>
<dbReference type="SUPFAM" id="SSF53448">
    <property type="entry name" value="Nucleotide-diphospho-sugar transferases"/>
    <property type="match status" value="1"/>
</dbReference>
<evidence type="ECO:0000256" key="5">
    <source>
        <dbReference type="ARBA" id="ARBA00022842"/>
    </source>
</evidence>
<dbReference type="GO" id="GO:0005525">
    <property type="term" value="F:GTP binding"/>
    <property type="evidence" value="ECO:0007669"/>
    <property type="project" value="UniProtKB-KW"/>
</dbReference>
<keyword evidence="6" id="KW-0342">GTP-binding</keyword>
<dbReference type="GO" id="GO:1902758">
    <property type="term" value="P:bis(molybdopterin guanine dinucleotide)molybdenum biosynthetic process"/>
    <property type="evidence" value="ECO:0007669"/>
    <property type="project" value="TreeGrafter"/>
</dbReference>
<evidence type="ECO:0000256" key="7">
    <source>
        <dbReference type="ARBA" id="ARBA00023150"/>
    </source>
</evidence>
<feature type="domain" description="MobA-like NTP transferase" evidence="8">
    <location>
        <begin position="14"/>
        <end position="143"/>
    </location>
</feature>
<evidence type="ECO:0000256" key="3">
    <source>
        <dbReference type="ARBA" id="ARBA00022723"/>
    </source>
</evidence>
<dbReference type="PANTHER" id="PTHR19136:SF81">
    <property type="entry name" value="MOLYBDENUM COFACTOR GUANYLYLTRANSFERASE"/>
    <property type="match status" value="1"/>
</dbReference>
<keyword evidence="2" id="KW-0808">Transferase</keyword>
<dbReference type="PATRIC" id="fig|405446.3.peg.139"/>
<keyword evidence="3" id="KW-0479">Metal-binding</keyword>
<dbReference type="Gene3D" id="3.90.550.10">
    <property type="entry name" value="Spore Coat Polysaccharide Biosynthesis Protein SpsA, Chain A"/>
    <property type="match status" value="1"/>
</dbReference>
<dbReference type="AlphaFoldDB" id="A0A0R0CMN9"/>
<dbReference type="EMBL" id="LDJJ01000010">
    <property type="protein sequence ID" value="KRG70816.1"/>
    <property type="molecule type" value="Genomic_DNA"/>
</dbReference>
<proteinExistence type="predicted"/>
<organism evidence="9 10">
    <name type="scientific">Stenotrophomonas terrae</name>
    <dbReference type="NCBI Taxonomy" id="405446"/>
    <lineage>
        <taxon>Bacteria</taxon>
        <taxon>Pseudomonadati</taxon>
        <taxon>Pseudomonadota</taxon>
        <taxon>Gammaproteobacteria</taxon>
        <taxon>Lysobacterales</taxon>
        <taxon>Lysobacteraceae</taxon>
        <taxon>Stenotrophomonas</taxon>
    </lineage>
</organism>
<dbReference type="OrthoDB" id="9788394at2"/>
<sequence length="189" mass="20445">MSTTTRIEPAPTAGIVLAGGLSSRMGQDKALLRWRGRSLLEHSCALLHAMGAQPVRVSGDYPGFDSVPDAVPRCGPLGGLYSVVASLDDGPAWVLPVDMPLLDMTLLRHLRDADMAPCVTYSGEPVPMYLNIDGTCRTLLYEMVTGTDVPRSLRMFQRRLGGLELPLPAAAKARLVNCNTPRQWEEVAS</sequence>
<evidence type="ECO:0000259" key="8">
    <source>
        <dbReference type="Pfam" id="PF12804"/>
    </source>
</evidence>
<dbReference type="CDD" id="cd02503">
    <property type="entry name" value="MobA"/>
    <property type="match status" value="1"/>
</dbReference>